<evidence type="ECO:0000313" key="8">
    <source>
        <dbReference type="Proteomes" id="UP000076632"/>
    </source>
</evidence>
<accession>A0A165FSX6</accession>
<evidence type="ECO:0000256" key="1">
    <source>
        <dbReference type="ARBA" id="ARBA00005869"/>
    </source>
</evidence>
<keyword evidence="5" id="KW-0274">FAD</keyword>
<comment type="similarity">
    <text evidence="1 5">Belongs to the proline oxidase family.</text>
</comment>
<dbReference type="GO" id="GO:0010133">
    <property type="term" value="P:L-proline catabolic process to L-glutamate"/>
    <property type="evidence" value="ECO:0007669"/>
    <property type="project" value="TreeGrafter"/>
</dbReference>
<dbReference type="SUPFAM" id="SSF51730">
    <property type="entry name" value="FAD-linked oxidoreductase"/>
    <property type="match status" value="1"/>
</dbReference>
<dbReference type="PANTHER" id="PTHR13914">
    <property type="entry name" value="PROLINE OXIDASE"/>
    <property type="match status" value="1"/>
</dbReference>
<dbReference type="GO" id="GO:0071949">
    <property type="term" value="F:FAD binding"/>
    <property type="evidence" value="ECO:0007669"/>
    <property type="project" value="TreeGrafter"/>
</dbReference>
<organism evidence="7 8">
    <name type="scientific">Xylona heveae (strain CBS 132557 / TC161)</name>
    <dbReference type="NCBI Taxonomy" id="1328760"/>
    <lineage>
        <taxon>Eukaryota</taxon>
        <taxon>Fungi</taxon>
        <taxon>Dikarya</taxon>
        <taxon>Ascomycota</taxon>
        <taxon>Pezizomycotina</taxon>
        <taxon>Xylonomycetes</taxon>
        <taxon>Xylonales</taxon>
        <taxon>Xylonaceae</taxon>
        <taxon>Xylona</taxon>
    </lineage>
</organism>
<dbReference type="GeneID" id="28898161"/>
<dbReference type="InterPro" id="IPR015659">
    <property type="entry name" value="Proline_oxidase"/>
</dbReference>
<evidence type="ECO:0000313" key="7">
    <source>
        <dbReference type="EMBL" id="KZF21335.1"/>
    </source>
</evidence>
<dbReference type="InterPro" id="IPR029041">
    <property type="entry name" value="FAD-linked_oxidoreductase-like"/>
</dbReference>
<dbReference type="PANTHER" id="PTHR13914:SF34">
    <property type="entry name" value="PROLINE DEHYDROGENASE"/>
    <property type="match status" value="1"/>
</dbReference>
<reference evidence="7 8" key="1">
    <citation type="journal article" date="2016" name="Fungal Biol.">
        <title>The genome of Xylona heveae provides a window into fungal endophytism.</title>
        <authorList>
            <person name="Gazis R."/>
            <person name="Kuo A."/>
            <person name="Riley R."/>
            <person name="LaButti K."/>
            <person name="Lipzen A."/>
            <person name="Lin J."/>
            <person name="Amirebrahimi M."/>
            <person name="Hesse C.N."/>
            <person name="Spatafora J.W."/>
            <person name="Henrissat B."/>
            <person name="Hainaut M."/>
            <person name="Grigoriev I.V."/>
            <person name="Hibbett D.S."/>
        </authorList>
    </citation>
    <scope>NUCLEOTIDE SEQUENCE [LARGE SCALE GENOMIC DNA]</scope>
    <source>
        <strain evidence="7 8">TC161</strain>
    </source>
</reference>
<feature type="domain" description="Proline dehydrogenase" evidence="6">
    <location>
        <begin position="122"/>
        <end position="444"/>
    </location>
</feature>
<comment type="function">
    <text evidence="5">Converts proline to delta-1-pyrroline-5-carboxylate.</text>
</comment>
<evidence type="ECO:0000256" key="4">
    <source>
        <dbReference type="ARBA" id="ARBA00023062"/>
    </source>
</evidence>
<dbReference type="InParanoid" id="A0A165FSX6"/>
<dbReference type="RefSeq" id="XP_018186890.1">
    <property type="nucleotide sequence ID" value="XM_018333024.1"/>
</dbReference>
<evidence type="ECO:0000256" key="5">
    <source>
        <dbReference type="RuleBase" id="RU364054"/>
    </source>
</evidence>
<evidence type="ECO:0000256" key="3">
    <source>
        <dbReference type="ARBA" id="ARBA00023002"/>
    </source>
</evidence>
<gene>
    <name evidence="7" type="ORF">L228DRAFT_249140</name>
</gene>
<keyword evidence="4 5" id="KW-0642">Proline metabolism</keyword>
<keyword evidence="8" id="KW-1185">Reference proteome</keyword>
<dbReference type="EC" id="1.5.5.2" evidence="2 5"/>
<protein>
    <recommendedName>
        <fullName evidence="2 5">Proline dehydrogenase</fullName>
        <ecNumber evidence="2 5">1.5.5.2</ecNumber>
    </recommendedName>
</protein>
<dbReference type="InterPro" id="IPR002872">
    <property type="entry name" value="Proline_DH_dom"/>
</dbReference>
<keyword evidence="5" id="KW-0285">Flavoprotein</keyword>
<keyword evidence="3 5" id="KW-0560">Oxidoreductase</keyword>
<evidence type="ECO:0000259" key="6">
    <source>
        <dbReference type="Pfam" id="PF01619"/>
    </source>
</evidence>
<dbReference type="GO" id="GO:0005739">
    <property type="term" value="C:mitochondrion"/>
    <property type="evidence" value="ECO:0007669"/>
    <property type="project" value="TreeGrafter"/>
</dbReference>
<sequence>MRTTTLNTRELQRAAGYVSRMQCRHQSSQSDALRGIAAKPISSQQKDVAPLSLLPTGTLLRSLLFSEVMSSWLLTPSLGIMRVLTHSKSRLLDPEKNRLMDKLLRMTIYNHFCAGSNAREIQHRIAEIKNMGFKGVILGYAKDVVVDPTDSAEEATLEAIIATHGKVVEQWKQGNLLTLSMIEPGDYLAVKFTGAGPAAVEALSKGQDMPKSIADAMDEVCAEAARRNIRLWIDAEQQVFQDAIDDWTIALMRKYNRDGNAIVYNTIQAYLKNAPENVNRHLLMAEKEGWAFGLKLVRGAYIAQEVRSSIHDTKEETDACYDFIVDSLLKRQFTGKTKGSSFPPTQLFLASHNAESVRKGFSLHQSRTLAGEPTIPVEFGQLQGMADEISCELVSQCRKLDYSSNGQQGSLPGAFKCLAWGTTAECLAFLFRRATENKTATARTKSMALALRKELWRRIFRSAQA</sequence>
<dbReference type="Proteomes" id="UP000076632">
    <property type="component" value="Unassembled WGS sequence"/>
</dbReference>
<dbReference type="STRING" id="1328760.A0A165FSX6"/>
<dbReference type="OMA" id="CLTWGSV"/>
<comment type="catalytic activity">
    <reaction evidence="5">
        <text>L-proline + a quinone = (S)-1-pyrroline-5-carboxylate + a quinol + H(+)</text>
        <dbReference type="Rhea" id="RHEA:23784"/>
        <dbReference type="ChEBI" id="CHEBI:15378"/>
        <dbReference type="ChEBI" id="CHEBI:17388"/>
        <dbReference type="ChEBI" id="CHEBI:24646"/>
        <dbReference type="ChEBI" id="CHEBI:60039"/>
        <dbReference type="ChEBI" id="CHEBI:132124"/>
        <dbReference type="EC" id="1.5.5.2"/>
    </reaction>
</comment>
<dbReference type="EMBL" id="KV407461">
    <property type="protein sequence ID" value="KZF21335.1"/>
    <property type="molecule type" value="Genomic_DNA"/>
</dbReference>
<dbReference type="OrthoDB" id="5464at2759"/>
<comment type="cofactor">
    <cofactor evidence="5">
        <name>FAD</name>
        <dbReference type="ChEBI" id="CHEBI:57692"/>
    </cofactor>
</comment>
<dbReference type="GO" id="GO:0004657">
    <property type="term" value="F:proline dehydrogenase activity"/>
    <property type="evidence" value="ECO:0007669"/>
    <property type="project" value="UniProtKB-EC"/>
</dbReference>
<evidence type="ECO:0000256" key="2">
    <source>
        <dbReference type="ARBA" id="ARBA00012695"/>
    </source>
</evidence>
<dbReference type="Pfam" id="PF01619">
    <property type="entry name" value="Pro_dh"/>
    <property type="match status" value="1"/>
</dbReference>
<dbReference type="Gene3D" id="3.20.20.220">
    <property type="match status" value="1"/>
</dbReference>
<dbReference type="AlphaFoldDB" id="A0A165FSX6"/>
<name>A0A165FSX6_XYLHT</name>
<proteinExistence type="inferred from homology"/>